<accession>A0A9W4SK63</accession>
<protein>
    <submittedName>
        <fullName evidence="1">9588_t:CDS:1</fullName>
    </submittedName>
</protein>
<evidence type="ECO:0000313" key="1">
    <source>
        <dbReference type="EMBL" id="CAI2171272.1"/>
    </source>
</evidence>
<proteinExistence type="predicted"/>
<organism evidence="1 2">
    <name type="scientific">Funneliformis geosporum</name>
    <dbReference type="NCBI Taxonomy" id="1117311"/>
    <lineage>
        <taxon>Eukaryota</taxon>
        <taxon>Fungi</taxon>
        <taxon>Fungi incertae sedis</taxon>
        <taxon>Mucoromycota</taxon>
        <taxon>Glomeromycotina</taxon>
        <taxon>Glomeromycetes</taxon>
        <taxon>Glomerales</taxon>
        <taxon>Glomeraceae</taxon>
        <taxon>Funneliformis</taxon>
    </lineage>
</organism>
<keyword evidence="2" id="KW-1185">Reference proteome</keyword>
<dbReference type="Proteomes" id="UP001153678">
    <property type="component" value="Unassembled WGS sequence"/>
</dbReference>
<evidence type="ECO:0000313" key="2">
    <source>
        <dbReference type="Proteomes" id="UP001153678"/>
    </source>
</evidence>
<reference evidence="1" key="1">
    <citation type="submission" date="2022-08" db="EMBL/GenBank/DDBJ databases">
        <authorList>
            <person name="Kallberg Y."/>
            <person name="Tangrot J."/>
            <person name="Rosling A."/>
        </authorList>
    </citation>
    <scope>NUCLEOTIDE SEQUENCE</scope>
    <source>
        <strain evidence="1">Wild A</strain>
    </source>
</reference>
<comment type="caution">
    <text evidence="1">The sequence shown here is derived from an EMBL/GenBank/DDBJ whole genome shotgun (WGS) entry which is preliminary data.</text>
</comment>
<sequence length="146" mass="16645">MEELTIDHMTIVHPHVKHLYMISKLTITNYPLDKLLVRRKLLKTLCMGGGLLTINGSESLCLTKKLLTCKPSQFELADEPATRALDAIKEFHKEDNIGEKCERTRDKIGKLRLLCLNINFISFFLHPVNAVGALAHQLFEIESIYI</sequence>
<gene>
    <name evidence="1" type="ORF">FWILDA_LOCUS4997</name>
</gene>
<dbReference type="AlphaFoldDB" id="A0A9W4SK63"/>
<dbReference type="EMBL" id="CAMKVN010000802">
    <property type="protein sequence ID" value="CAI2171272.1"/>
    <property type="molecule type" value="Genomic_DNA"/>
</dbReference>
<name>A0A9W4SK63_9GLOM</name>